<dbReference type="SUPFAM" id="SSF55874">
    <property type="entry name" value="ATPase domain of HSP90 chaperone/DNA topoisomerase II/histidine kinase"/>
    <property type="match status" value="1"/>
</dbReference>
<dbReference type="CDD" id="cd00130">
    <property type="entry name" value="PAS"/>
    <property type="match status" value="1"/>
</dbReference>
<dbReference type="Proteomes" id="UP001595791">
    <property type="component" value="Unassembled WGS sequence"/>
</dbReference>
<reference evidence="17" key="1">
    <citation type="journal article" date="2019" name="Int. J. Syst. Evol. Microbiol.">
        <title>The Global Catalogue of Microorganisms (GCM) 10K type strain sequencing project: providing services to taxonomists for standard genome sequencing and annotation.</title>
        <authorList>
            <consortium name="The Broad Institute Genomics Platform"/>
            <consortium name="The Broad Institute Genome Sequencing Center for Infectious Disease"/>
            <person name="Wu L."/>
            <person name="Ma J."/>
        </authorList>
    </citation>
    <scope>NUCLEOTIDE SEQUENCE [LARGE SCALE GENOMIC DNA]</scope>
    <source>
        <strain evidence="17">LMG 29894</strain>
    </source>
</reference>
<dbReference type="Pfam" id="PF00512">
    <property type="entry name" value="HisKA"/>
    <property type="match status" value="1"/>
</dbReference>
<dbReference type="InterPro" id="IPR000014">
    <property type="entry name" value="PAS"/>
</dbReference>
<dbReference type="SUPFAM" id="SSF103190">
    <property type="entry name" value="Sensory domain-like"/>
    <property type="match status" value="1"/>
</dbReference>
<keyword evidence="8" id="KW-0547">Nucleotide-binding</keyword>
<dbReference type="InterPro" id="IPR013656">
    <property type="entry name" value="PAS_4"/>
</dbReference>
<dbReference type="Gene3D" id="3.30.450.20">
    <property type="entry name" value="PAS domain"/>
    <property type="match status" value="2"/>
</dbReference>
<name>A0ABV8MNV7_9NEIS</name>
<dbReference type="Pfam" id="PF02743">
    <property type="entry name" value="dCache_1"/>
    <property type="match status" value="1"/>
</dbReference>
<dbReference type="Pfam" id="PF02518">
    <property type="entry name" value="HATPase_c"/>
    <property type="match status" value="1"/>
</dbReference>
<keyword evidence="13 14" id="KW-0472">Membrane</keyword>
<dbReference type="PRINTS" id="PR00344">
    <property type="entry name" value="BCTRLSENSOR"/>
</dbReference>
<organism evidence="16 17">
    <name type="scientific">Chitinimonas lacunae</name>
    <dbReference type="NCBI Taxonomy" id="1963018"/>
    <lineage>
        <taxon>Bacteria</taxon>
        <taxon>Pseudomonadati</taxon>
        <taxon>Pseudomonadota</taxon>
        <taxon>Betaproteobacteria</taxon>
        <taxon>Neisseriales</taxon>
        <taxon>Chitinibacteraceae</taxon>
        <taxon>Chitinimonas</taxon>
    </lineage>
</organism>
<dbReference type="SMART" id="SM00387">
    <property type="entry name" value="HATPase_c"/>
    <property type="match status" value="1"/>
</dbReference>
<keyword evidence="10" id="KW-0067">ATP-binding</keyword>
<evidence type="ECO:0000256" key="8">
    <source>
        <dbReference type="ARBA" id="ARBA00022741"/>
    </source>
</evidence>
<feature type="domain" description="Histidine kinase" evidence="15">
    <location>
        <begin position="480"/>
        <end position="691"/>
    </location>
</feature>
<dbReference type="PANTHER" id="PTHR42878">
    <property type="entry name" value="TWO-COMPONENT HISTIDINE KINASE"/>
    <property type="match status" value="1"/>
</dbReference>
<keyword evidence="7 14" id="KW-0812">Transmembrane</keyword>
<evidence type="ECO:0000256" key="2">
    <source>
        <dbReference type="ARBA" id="ARBA00004651"/>
    </source>
</evidence>
<evidence type="ECO:0000256" key="12">
    <source>
        <dbReference type="ARBA" id="ARBA00023012"/>
    </source>
</evidence>
<proteinExistence type="predicted"/>
<evidence type="ECO:0000256" key="6">
    <source>
        <dbReference type="ARBA" id="ARBA00022679"/>
    </source>
</evidence>
<evidence type="ECO:0000256" key="9">
    <source>
        <dbReference type="ARBA" id="ARBA00022777"/>
    </source>
</evidence>
<feature type="transmembrane region" description="Helical" evidence="14">
    <location>
        <begin position="21"/>
        <end position="43"/>
    </location>
</feature>
<evidence type="ECO:0000313" key="17">
    <source>
        <dbReference type="Proteomes" id="UP001595791"/>
    </source>
</evidence>
<dbReference type="Pfam" id="PF08448">
    <property type="entry name" value="PAS_4"/>
    <property type="match status" value="1"/>
</dbReference>
<keyword evidence="6" id="KW-0808">Transferase</keyword>
<dbReference type="SMART" id="SM00388">
    <property type="entry name" value="HisKA"/>
    <property type="match status" value="1"/>
</dbReference>
<evidence type="ECO:0000259" key="15">
    <source>
        <dbReference type="PROSITE" id="PS50109"/>
    </source>
</evidence>
<dbReference type="InterPro" id="IPR036890">
    <property type="entry name" value="HATPase_C_sf"/>
</dbReference>
<dbReference type="PANTHER" id="PTHR42878:SF15">
    <property type="entry name" value="BACTERIOPHYTOCHROME"/>
    <property type="match status" value="1"/>
</dbReference>
<evidence type="ECO:0000256" key="10">
    <source>
        <dbReference type="ARBA" id="ARBA00022840"/>
    </source>
</evidence>
<dbReference type="SUPFAM" id="SSF47384">
    <property type="entry name" value="Homodimeric domain of signal transducing histidine kinase"/>
    <property type="match status" value="1"/>
</dbReference>
<keyword evidence="9" id="KW-0418">Kinase</keyword>
<keyword evidence="11 14" id="KW-1133">Transmembrane helix</keyword>
<dbReference type="InterPro" id="IPR036097">
    <property type="entry name" value="HisK_dim/P_sf"/>
</dbReference>
<sequence>MAYAAAVTASTPWVMASPARLGSLLFLVISVCLLCFATVVEFISQPSLETDAIQRNRTLASMTNQAVRMRFDGLASYTQLFSRRPTLVDAVERGDAEAVTSQLASFVSSHPLLIRASITDRDGQLRFDYPVDRKTHGLNLSQRDWYQGAQRLNAPYLSALYFRAASPQIYVTSIATPLRSNDGRLLGYLSAQQSLDDLVRWIAQLPVIPGSHLALIDQTGQMIDGGPRPRSPSSWQNHPEIGRALAGESGDRIGPSPFSGRPAISYYAPIQPYGWAVLVTQETEQVFALLRMLQSQLVWLALLLGLALWPFAYLAARTLFVQRRQSEQTDSLLNGIIEGSDDLIAVIDHEGRLLTFNRAWSEVIARTIGRHPRSGQRLDDLLDKREGSHAPLLEAWHKALKGTPDSTTARLGTEPFRTYEIRTTPLYDPKGRPLGAAATGRDISDRLAGSQAISTLNQRLTQRAAELEATNKELESFSYSVSHDLRSPLRAIDGFSRMLARRAGPRLDDEDRRLLAVVRDNCQVMARLIDDLLTFSRLSRQALSQVEIDMNKLVNEVWSQLGENYPGTIEIEPLPPAHGDRALLKQVWANLLDNAIKYSAPSPQPYIKVSGLREDGECRYLIQDNGVGFDMRYVHKLFGVFQRLHAGTSFPGTGVGLAIVARVVARHGGRVWGEGEPGVGATFGFTLPAAMQTMVFASEGASHVQHASS</sequence>
<evidence type="ECO:0000256" key="14">
    <source>
        <dbReference type="SAM" id="Phobius"/>
    </source>
</evidence>
<dbReference type="InterPro" id="IPR003594">
    <property type="entry name" value="HATPase_dom"/>
</dbReference>
<comment type="caution">
    <text evidence="16">The sequence shown here is derived from an EMBL/GenBank/DDBJ whole genome shotgun (WGS) entry which is preliminary data.</text>
</comment>
<accession>A0ABV8MNV7</accession>
<dbReference type="PROSITE" id="PS50109">
    <property type="entry name" value="HIS_KIN"/>
    <property type="match status" value="1"/>
</dbReference>
<keyword evidence="17" id="KW-1185">Reference proteome</keyword>
<comment type="catalytic activity">
    <reaction evidence="1">
        <text>ATP + protein L-histidine = ADP + protein N-phospho-L-histidine.</text>
        <dbReference type="EC" id="2.7.13.3"/>
    </reaction>
</comment>
<dbReference type="InterPro" id="IPR003661">
    <property type="entry name" value="HisK_dim/P_dom"/>
</dbReference>
<evidence type="ECO:0000256" key="13">
    <source>
        <dbReference type="ARBA" id="ARBA00023136"/>
    </source>
</evidence>
<dbReference type="InterPro" id="IPR005467">
    <property type="entry name" value="His_kinase_dom"/>
</dbReference>
<dbReference type="CDD" id="cd18774">
    <property type="entry name" value="PDC2_HK_sensor"/>
    <property type="match status" value="1"/>
</dbReference>
<dbReference type="InterPro" id="IPR029151">
    <property type="entry name" value="Sensor-like_sf"/>
</dbReference>
<evidence type="ECO:0000313" key="16">
    <source>
        <dbReference type="EMBL" id="MFC4158798.1"/>
    </source>
</evidence>
<dbReference type="InterPro" id="IPR035965">
    <property type="entry name" value="PAS-like_dom_sf"/>
</dbReference>
<evidence type="ECO:0000256" key="5">
    <source>
        <dbReference type="ARBA" id="ARBA00022553"/>
    </source>
</evidence>
<dbReference type="RefSeq" id="WP_378161864.1">
    <property type="nucleotide sequence ID" value="NZ_JBHSBU010000001.1"/>
</dbReference>
<dbReference type="Gene3D" id="1.10.287.130">
    <property type="match status" value="1"/>
</dbReference>
<dbReference type="Gene3D" id="3.30.565.10">
    <property type="entry name" value="Histidine kinase-like ATPase, C-terminal domain"/>
    <property type="match status" value="1"/>
</dbReference>
<protein>
    <recommendedName>
        <fullName evidence="3">histidine kinase</fullName>
        <ecNumber evidence="3">2.7.13.3</ecNumber>
    </recommendedName>
</protein>
<dbReference type="CDD" id="cd18773">
    <property type="entry name" value="PDC1_HK_sensor"/>
    <property type="match status" value="1"/>
</dbReference>
<evidence type="ECO:0000256" key="11">
    <source>
        <dbReference type="ARBA" id="ARBA00022989"/>
    </source>
</evidence>
<dbReference type="EMBL" id="JBHSBU010000001">
    <property type="protein sequence ID" value="MFC4158798.1"/>
    <property type="molecule type" value="Genomic_DNA"/>
</dbReference>
<keyword evidence="5" id="KW-0597">Phosphoprotein</keyword>
<keyword evidence="4" id="KW-1003">Cell membrane</keyword>
<gene>
    <name evidence="16" type="ORF">ACFOW7_05420</name>
</gene>
<dbReference type="InterPro" id="IPR004358">
    <property type="entry name" value="Sig_transdc_His_kin-like_C"/>
</dbReference>
<keyword evidence="12" id="KW-0902">Two-component regulatory system</keyword>
<dbReference type="SUPFAM" id="SSF55785">
    <property type="entry name" value="PYP-like sensor domain (PAS domain)"/>
    <property type="match status" value="1"/>
</dbReference>
<comment type="subcellular location">
    <subcellularLocation>
        <location evidence="2">Cell membrane</location>
        <topology evidence="2">Multi-pass membrane protein</topology>
    </subcellularLocation>
</comment>
<feature type="transmembrane region" description="Helical" evidence="14">
    <location>
        <begin position="297"/>
        <end position="316"/>
    </location>
</feature>
<dbReference type="InterPro" id="IPR033479">
    <property type="entry name" value="dCache_1"/>
</dbReference>
<evidence type="ECO:0000256" key="4">
    <source>
        <dbReference type="ARBA" id="ARBA00022475"/>
    </source>
</evidence>
<dbReference type="InterPro" id="IPR050351">
    <property type="entry name" value="BphY/WalK/GraS-like"/>
</dbReference>
<evidence type="ECO:0000256" key="3">
    <source>
        <dbReference type="ARBA" id="ARBA00012438"/>
    </source>
</evidence>
<evidence type="ECO:0000256" key="1">
    <source>
        <dbReference type="ARBA" id="ARBA00000085"/>
    </source>
</evidence>
<evidence type="ECO:0000256" key="7">
    <source>
        <dbReference type="ARBA" id="ARBA00022692"/>
    </source>
</evidence>
<dbReference type="CDD" id="cd00082">
    <property type="entry name" value="HisKA"/>
    <property type="match status" value="1"/>
</dbReference>
<dbReference type="EC" id="2.7.13.3" evidence="3"/>